<dbReference type="PANTHER" id="PTHR44688">
    <property type="entry name" value="DNA-BINDING TRANSCRIPTIONAL ACTIVATOR DEVR_DOSR"/>
    <property type="match status" value="1"/>
</dbReference>
<dbReference type="EMBL" id="JAHESF010000007">
    <property type="protein sequence ID" value="MBT1697125.1"/>
    <property type="molecule type" value="Genomic_DNA"/>
</dbReference>
<keyword evidence="3" id="KW-0804">Transcription</keyword>
<dbReference type="RefSeq" id="WP_254162873.1">
    <property type="nucleotide sequence ID" value="NZ_JAHESF010000007.1"/>
</dbReference>
<dbReference type="Pfam" id="PF00196">
    <property type="entry name" value="GerE"/>
    <property type="match status" value="1"/>
</dbReference>
<comment type="caution">
    <text evidence="5">The sequence shown here is derived from an EMBL/GenBank/DDBJ whole genome shotgun (WGS) entry which is preliminary data.</text>
</comment>
<dbReference type="PRINTS" id="PR00038">
    <property type="entry name" value="HTHLUXR"/>
</dbReference>
<feature type="domain" description="HTH luxR-type" evidence="4">
    <location>
        <begin position="191"/>
        <end position="256"/>
    </location>
</feature>
<dbReference type="SUPFAM" id="SSF55785">
    <property type="entry name" value="PYP-like sensor domain (PAS domain)"/>
    <property type="match status" value="1"/>
</dbReference>
<dbReference type="Gene3D" id="3.30.450.20">
    <property type="entry name" value="PAS domain"/>
    <property type="match status" value="1"/>
</dbReference>
<proteinExistence type="predicted"/>
<dbReference type="InterPro" id="IPR000014">
    <property type="entry name" value="PAS"/>
</dbReference>
<dbReference type="Proteomes" id="UP001319200">
    <property type="component" value="Unassembled WGS sequence"/>
</dbReference>
<dbReference type="Pfam" id="PF08447">
    <property type="entry name" value="PAS_3"/>
    <property type="match status" value="1"/>
</dbReference>
<dbReference type="InterPro" id="IPR000792">
    <property type="entry name" value="Tscrpt_reg_LuxR_C"/>
</dbReference>
<evidence type="ECO:0000313" key="6">
    <source>
        <dbReference type="Proteomes" id="UP001319200"/>
    </source>
</evidence>
<organism evidence="5 6">
    <name type="scientific">Chryseosolibacter histidini</name>
    <dbReference type="NCBI Taxonomy" id="2782349"/>
    <lineage>
        <taxon>Bacteria</taxon>
        <taxon>Pseudomonadati</taxon>
        <taxon>Bacteroidota</taxon>
        <taxon>Cytophagia</taxon>
        <taxon>Cytophagales</taxon>
        <taxon>Chryseotaleaceae</taxon>
        <taxon>Chryseosolibacter</taxon>
    </lineage>
</organism>
<dbReference type="SMART" id="SM00421">
    <property type="entry name" value="HTH_LUXR"/>
    <property type="match status" value="1"/>
</dbReference>
<dbReference type="InterPro" id="IPR016032">
    <property type="entry name" value="Sig_transdc_resp-reg_C-effctor"/>
</dbReference>
<keyword evidence="1" id="KW-0805">Transcription regulation</keyword>
<dbReference type="AlphaFoldDB" id="A0AAP2DJ26"/>
<evidence type="ECO:0000313" key="5">
    <source>
        <dbReference type="EMBL" id="MBT1697125.1"/>
    </source>
</evidence>
<protein>
    <submittedName>
        <fullName evidence="5">PAS domain-containing protein</fullName>
    </submittedName>
</protein>
<dbReference type="PANTHER" id="PTHR44688:SF16">
    <property type="entry name" value="DNA-BINDING TRANSCRIPTIONAL ACTIVATOR DEVR_DOSR"/>
    <property type="match status" value="1"/>
</dbReference>
<dbReference type="GO" id="GO:0003677">
    <property type="term" value="F:DNA binding"/>
    <property type="evidence" value="ECO:0007669"/>
    <property type="project" value="UniProtKB-KW"/>
</dbReference>
<dbReference type="CDD" id="cd06170">
    <property type="entry name" value="LuxR_C_like"/>
    <property type="match status" value="1"/>
</dbReference>
<dbReference type="InterPro" id="IPR013655">
    <property type="entry name" value="PAS_fold_3"/>
</dbReference>
<sequence>MMRINGETASRAFVDLFAGQEIFSDPAKAFVAEQDEQIILSHLQFAERLFPKSGLGLCPVSHAKIQYFSQSCEQILGHPLEKLVKMSLPDFFGLIHPHDLPSVQQCFGFIKAQKPGDPELHRFVIHYRFRNGRGEYIHIRNEQLAVSIRENNYIFMMLYRDVSKEEKFYHVKLEVHKRINGNFVKIHTYHPQQEDKDITPRQNDIATLVIKGFSNREIADRLGISIYTVKNHKQILFKKINVRNSIELANYVQRSAS</sequence>
<evidence type="ECO:0000256" key="2">
    <source>
        <dbReference type="ARBA" id="ARBA00023125"/>
    </source>
</evidence>
<dbReference type="GO" id="GO:0006355">
    <property type="term" value="P:regulation of DNA-templated transcription"/>
    <property type="evidence" value="ECO:0007669"/>
    <property type="project" value="InterPro"/>
</dbReference>
<dbReference type="InterPro" id="IPR035965">
    <property type="entry name" value="PAS-like_dom_sf"/>
</dbReference>
<evidence type="ECO:0000256" key="3">
    <source>
        <dbReference type="ARBA" id="ARBA00023163"/>
    </source>
</evidence>
<reference evidence="5 6" key="1">
    <citation type="submission" date="2021-05" db="EMBL/GenBank/DDBJ databases">
        <title>A Polyphasic approach of four new species of the genus Ohtaekwangia: Ohtaekwangia histidinii sp. nov., Ohtaekwangia cretensis sp. nov., Ohtaekwangia indiensis sp. nov., Ohtaekwangia reichenbachii sp. nov. from diverse environment.</title>
        <authorList>
            <person name="Octaviana S."/>
        </authorList>
    </citation>
    <scope>NUCLEOTIDE SEQUENCE [LARGE SCALE GENOMIC DNA]</scope>
    <source>
        <strain evidence="5 6">PWU4</strain>
    </source>
</reference>
<dbReference type="PROSITE" id="PS50043">
    <property type="entry name" value="HTH_LUXR_2"/>
    <property type="match status" value="1"/>
</dbReference>
<dbReference type="InterPro" id="IPR036388">
    <property type="entry name" value="WH-like_DNA-bd_sf"/>
</dbReference>
<evidence type="ECO:0000259" key="4">
    <source>
        <dbReference type="PROSITE" id="PS50043"/>
    </source>
</evidence>
<gene>
    <name evidence="5" type="ORF">KK083_09580</name>
</gene>
<keyword evidence="2" id="KW-0238">DNA-binding</keyword>
<evidence type="ECO:0000256" key="1">
    <source>
        <dbReference type="ARBA" id="ARBA00023015"/>
    </source>
</evidence>
<name>A0AAP2DJ26_9BACT</name>
<accession>A0AAP2DJ26</accession>
<dbReference type="CDD" id="cd00130">
    <property type="entry name" value="PAS"/>
    <property type="match status" value="1"/>
</dbReference>
<dbReference type="SUPFAM" id="SSF46894">
    <property type="entry name" value="C-terminal effector domain of the bipartite response regulators"/>
    <property type="match status" value="1"/>
</dbReference>
<dbReference type="Gene3D" id="1.10.10.10">
    <property type="entry name" value="Winged helix-like DNA-binding domain superfamily/Winged helix DNA-binding domain"/>
    <property type="match status" value="1"/>
</dbReference>
<keyword evidence="6" id="KW-1185">Reference proteome</keyword>